<dbReference type="EMBL" id="LXQA010136983">
    <property type="protein sequence ID" value="MCI23613.1"/>
    <property type="molecule type" value="Genomic_DNA"/>
</dbReference>
<protein>
    <submittedName>
        <fullName evidence="2">Uncharacterized protein</fullName>
    </submittedName>
</protein>
<evidence type="ECO:0000313" key="3">
    <source>
        <dbReference type="Proteomes" id="UP000265520"/>
    </source>
</evidence>
<feature type="region of interest" description="Disordered" evidence="1">
    <location>
        <begin position="1"/>
        <end position="31"/>
    </location>
</feature>
<sequence length="31" mass="3445">MLDRPRDIPQNRDGNRPGRPTGTYGLAYIGS</sequence>
<evidence type="ECO:0000256" key="1">
    <source>
        <dbReference type="SAM" id="MobiDB-lite"/>
    </source>
</evidence>
<dbReference type="AlphaFoldDB" id="A0A392QGU1"/>
<keyword evidence="3" id="KW-1185">Reference proteome</keyword>
<dbReference type="Proteomes" id="UP000265520">
    <property type="component" value="Unassembled WGS sequence"/>
</dbReference>
<evidence type="ECO:0000313" key="2">
    <source>
        <dbReference type="EMBL" id="MCI23613.1"/>
    </source>
</evidence>
<name>A0A392QGU1_9FABA</name>
<accession>A0A392QGU1</accession>
<proteinExistence type="predicted"/>
<organism evidence="2 3">
    <name type="scientific">Trifolium medium</name>
    <dbReference type="NCBI Taxonomy" id="97028"/>
    <lineage>
        <taxon>Eukaryota</taxon>
        <taxon>Viridiplantae</taxon>
        <taxon>Streptophyta</taxon>
        <taxon>Embryophyta</taxon>
        <taxon>Tracheophyta</taxon>
        <taxon>Spermatophyta</taxon>
        <taxon>Magnoliopsida</taxon>
        <taxon>eudicotyledons</taxon>
        <taxon>Gunneridae</taxon>
        <taxon>Pentapetalae</taxon>
        <taxon>rosids</taxon>
        <taxon>fabids</taxon>
        <taxon>Fabales</taxon>
        <taxon>Fabaceae</taxon>
        <taxon>Papilionoideae</taxon>
        <taxon>50 kb inversion clade</taxon>
        <taxon>NPAAA clade</taxon>
        <taxon>Hologalegina</taxon>
        <taxon>IRL clade</taxon>
        <taxon>Trifolieae</taxon>
        <taxon>Trifolium</taxon>
    </lineage>
</organism>
<feature type="non-terminal residue" evidence="2">
    <location>
        <position position="31"/>
    </location>
</feature>
<reference evidence="2 3" key="1">
    <citation type="journal article" date="2018" name="Front. Plant Sci.">
        <title>Red Clover (Trifolium pratense) and Zigzag Clover (T. medium) - A Picture of Genomic Similarities and Differences.</title>
        <authorList>
            <person name="Dluhosova J."/>
            <person name="Istvanek J."/>
            <person name="Nedelnik J."/>
            <person name="Repkova J."/>
        </authorList>
    </citation>
    <scope>NUCLEOTIDE SEQUENCE [LARGE SCALE GENOMIC DNA]</scope>
    <source>
        <strain evidence="3">cv. 10/8</strain>
        <tissue evidence="2">Leaf</tissue>
    </source>
</reference>
<feature type="compositionally biased region" description="Basic and acidic residues" evidence="1">
    <location>
        <begin position="1"/>
        <end position="16"/>
    </location>
</feature>
<comment type="caution">
    <text evidence="2">The sequence shown here is derived from an EMBL/GenBank/DDBJ whole genome shotgun (WGS) entry which is preliminary data.</text>
</comment>